<evidence type="ECO:0000313" key="3">
    <source>
        <dbReference type="Proteomes" id="UP000007113"/>
    </source>
</evidence>
<feature type="region of interest" description="Disordered" evidence="1">
    <location>
        <begin position="23"/>
        <end position="49"/>
    </location>
</feature>
<gene>
    <name evidence="2" type="ordered locus">AciX8_0807</name>
</gene>
<dbReference type="KEGG" id="gma:AciX8_0807"/>
<name>G8NSQ7_GRAMM</name>
<proteinExistence type="predicted"/>
<accession>G8NSQ7</accession>
<protein>
    <recommendedName>
        <fullName evidence="4">Lipoprotein</fullName>
    </recommendedName>
</protein>
<dbReference type="RefSeq" id="WP_014264038.1">
    <property type="nucleotide sequence ID" value="NC_016631.1"/>
</dbReference>
<reference evidence="2 3" key="1">
    <citation type="submission" date="2011-11" db="EMBL/GenBank/DDBJ databases">
        <title>Complete sequence of Granulicella mallensis MP5ACTX8.</title>
        <authorList>
            <consortium name="US DOE Joint Genome Institute"/>
            <person name="Lucas S."/>
            <person name="Copeland A."/>
            <person name="Lapidus A."/>
            <person name="Cheng J.-F."/>
            <person name="Goodwin L."/>
            <person name="Pitluck S."/>
            <person name="Peters L."/>
            <person name="Lu M."/>
            <person name="Detter J.C."/>
            <person name="Han C."/>
            <person name="Tapia R."/>
            <person name="Land M."/>
            <person name="Hauser L."/>
            <person name="Kyrpides N."/>
            <person name="Ivanova N."/>
            <person name="Mikhailova N."/>
            <person name="Pagani I."/>
            <person name="Rawat S."/>
            <person name="Mannisto M."/>
            <person name="Haggblom M."/>
            <person name="Woyke T."/>
        </authorList>
    </citation>
    <scope>NUCLEOTIDE SEQUENCE [LARGE SCALE GENOMIC DNA]</scope>
    <source>
        <strain evidence="3">ATCC BAA-1857 / DSM 23137 / MP5ACTX8</strain>
    </source>
</reference>
<evidence type="ECO:0000313" key="2">
    <source>
        <dbReference type="EMBL" id="AEU35156.1"/>
    </source>
</evidence>
<organism evidence="2 3">
    <name type="scientific">Granulicella mallensis (strain ATCC BAA-1857 / DSM 23137 / MP5ACTX8)</name>
    <dbReference type="NCBI Taxonomy" id="682795"/>
    <lineage>
        <taxon>Bacteria</taxon>
        <taxon>Pseudomonadati</taxon>
        <taxon>Acidobacteriota</taxon>
        <taxon>Terriglobia</taxon>
        <taxon>Terriglobales</taxon>
        <taxon>Acidobacteriaceae</taxon>
        <taxon>Granulicella</taxon>
    </lineage>
</organism>
<evidence type="ECO:0008006" key="4">
    <source>
        <dbReference type="Google" id="ProtNLM"/>
    </source>
</evidence>
<keyword evidence="3" id="KW-1185">Reference proteome</keyword>
<dbReference type="AlphaFoldDB" id="G8NSQ7"/>
<dbReference type="EMBL" id="CP003130">
    <property type="protein sequence ID" value="AEU35156.1"/>
    <property type="molecule type" value="Genomic_DNA"/>
</dbReference>
<feature type="compositionally biased region" description="Basic and acidic residues" evidence="1">
    <location>
        <begin position="35"/>
        <end position="49"/>
    </location>
</feature>
<dbReference type="HOGENOM" id="CLU_3136208_0_0_0"/>
<dbReference type="PROSITE" id="PS51257">
    <property type="entry name" value="PROKAR_LIPOPROTEIN"/>
    <property type="match status" value="1"/>
</dbReference>
<evidence type="ECO:0000256" key="1">
    <source>
        <dbReference type="SAM" id="MobiDB-lite"/>
    </source>
</evidence>
<sequence length="49" mass="5500" precursor="true">MTKLKPLAAFLLAGVVMLGLTGCPHHHRDHYPPPPDHHDIDHDHDGDHH</sequence>
<dbReference type="Proteomes" id="UP000007113">
    <property type="component" value="Chromosome"/>
</dbReference>